<gene>
    <name evidence="6" type="ORF">MACJ_003754</name>
</gene>
<keyword evidence="6" id="KW-0456">Lyase</keyword>
<dbReference type="Pfam" id="PF08328">
    <property type="entry name" value="ASL_C"/>
    <property type="match status" value="1"/>
</dbReference>
<evidence type="ECO:0000313" key="6">
    <source>
        <dbReference type="EMBL" id="UVC54221.1"/>
    </source>
</evidence>
<dbReference type="AlphaFoldDB" id="A0A976SKS2"/>
<comment type="pathway">
    <text evidence="2">Purine metabolism; AMP biosynthesis via de novo pathway; AMP from IMP: step 2/2.</text>
</comment>
<feature type="domain" description="Fumarate lyase N-terminal" evidence="4">
    <location>
        <begin position="26"/>
        <end position="312"/>
    </location>
</feature>
<dbReference type="EC" id="4.3.2.2" evidence="6"/>
<dbReference type="InterPro" id="IPR013539">
    <property type="entry name" value="PurB_C"/>
</dbReference>
<dbReference type="Gene3D" id="1.20.200.10">
    <property type="entry name" value="Fumarase/aspartase (Central domain)"/>
    <property type="match status" value="1"/>
</dbReference>
<name>A0A976SKS2_THEOR</name>
<evidence type="ECO:0000259" key="5">
    <source>
        <dbReference type="Pfam" id="PF08328"/>
    </source>
</evidence>
<dbReference type="Gene3D" id="1.10.40.30">
    <property type="entry name" value="Fumarase/aspartase (C-terminal domain)"/>
    <property type="match status" value="1"/>
</dbReference>
<dbReference type="Pfam" id="PF00206">
    <property type="entry name" value="Lyase_1"/>
    <property type="match status" value="1"/>
</dbReference>
<feature type="domain" description="Adenylosuccinate lyase PurB C-terminal" evidence="5">
    <location>
        <begin position="331"/>
        <end position="437"/>
    </location>
</feature>
<dbReference type="InterPro" id="IPR024083">
    <property type="entry name" value="Fumarase/histidase_N"/>
</dbReference>
<dbReference type="PROSITE" id="PS00163">
    <property type="entry name" value="FUMARATE_LYASES"/>
    <property type="match status" value="1"/>
</dbReference>
<protein>
    <submittedName>
        <fullName evidence="6">Adenylosuccinate lyase</fullName>
        <ecNumber evidence="6">4.3.2.2</ecNumber>
    </submittedName>
</protein>
<dbReference type="InterPro" id="IPR020557">
    <property type="entry name" value="Fumarate_lyase_CS"/>
</dbReference>
<comment type="pathway">
    <text evidence="1">Purine metabolism; IMP biosynthesis via de novo pathway; 5-amino-1-(5-phospho-D-ribosyl)imidazole-4-carboxamide from 5-amino-1-(5-phospho-D-ribosyl)imidazole-4-carboxylate: step 2/2.</text>
</comment>
<dbReference type="GO" id="GO:0004018">
    <property type="term" value="F:N6-(1,2-dicarboxyethyl)AMP AMP-lyase (fumarate-forming) activity"/>
    <property type="evidence" value="ECO:0007669"/>
    <property type="project" value="InterPro"/>
</dbReference>
<sequence>MLKQYKSVSPVDGRYNKYTFEISEYLSEYSITRNRILVEVRWLQCLIKLGIAPVKQLSKESVDLLESLINVTENDLQTITDIESKFMHDLKAVEYYIRKRMEESGISELNKLVTWVHIFCTTEDINSPSYSIGIRDCMNNIMKPLMLKVIQNLVQVALENADRVMLSRTHGQPAVPTTFGKEVATFVYRLSYQYKKNIQNIEYFGKFGGAVGNYNVHTLIFPDIDWENILKNFVEELGLTYQPYTKQIECHDYISELADAVSRFNTILKDMCVDFWLYQSMGILKLMNVKGEVGSSTMPHKINPIALENAEGNLGLANCLFQFFSSKLPTSRMQRDLSDSSVMRNLGVAFGHSVVAYKNIITSLERMEFDEEVSGRDIQEHWTILSEPLQVSLKMMGDRDAFEKVMVFTRGLNRTKEEMLKFIEENCGKDSMLMKLKLEDYKGLAEKLARNVVKYVPKE</sequence>
<evidence type="ECO:0000259" key="4">
    <source>
        <dbReference type="Pfam" id="PF00206"/>
    </source>
</evidence>
<dbReference type="NCBIfam" id="NF006764">
    <property type="entry name" value="PRK09285.1"/>
    <property type="match status" value="1"/>
</dbReference>
<dbReference type="InterPro" id="IPR000362">
    <property type="entry name" value="Fumarate_lyase_fam"/>
</dbReference>
<evidence type="ECO:0000256" key="1">
    <source>
        <dbReference type="ARBA" id="ARBA00004706"/>
    </source>
</evidence>
<organism evidence="6 7">
    <name type="scientific">Theileria orientalis</name>
    <dbReference type="NCBI Taxonomy" id="68886"/>
    <lineage>
        <taxon>Eukaryota</taxon>
        <taxon>Sar</taxon>
        <taxon>Alveolata</taxon>
        <taxon>Apicomplexa</taxon>
        <taxon>Aconoidasida</taxon>
        <taxon>Piroplasmida</taxon>
        <taxon>Theileriidae</taxon>
        <taxon>Theileria</taxon>
    </lineage>
</organism>
<dbReference type="Proteomes" id="UP000244803">
    <property type="component" value="Chromosome 3"/>
</dbReference>
<accession>A0A976SKS2</accession>
<dbReference type="PRINTS" id="PR00149">
    <property type="entry name" value="FUMRATELYASE"/>
</dbReference>
<dbReference type="PANTHER" id="PTHR43411:SF1">
    <property type="entry name" value="ADENYLOSUCCINATE LYASE"/>
    <property type="match status" value="1"/>
</dbReference>
<dbReference type="InterPro" id="IPR008948">
    <property type="entry name" value="L-Aspartase-like"/>
</dbReference>
<reference evidence="6" key="1">
    <citation type="submission" date="2022-07" db="EMBL/GenBank/DDBJ databases">
        <title>Evaluation of T. orientalis genome assembly methods using nanopore sequencing and analysis of variation between genomes.</title>
        <authorList>
            <person name="Yam J."/>
            <person name="Micallef M.L."/>
            <person name="Liu M."/>
            <person name="Djordjevic S.P."/>
            <person name="Bogema D.R."/>
            <person name="Jenkins C."/>
        </authorList>
    </citation>
    <scope>NUCLEOTIDE SEQUENCE</scope>
    <source>
        <strain evidence="6">Fish Creek</strain>
    </source>
</reference>
<dbReference type="InterPro" id="IPR047136">
    <property type="entry name" value="PurB_bact"/>
</dbReference>
<dbReference type="PANTHER" id="PTHR43411">
    <property type="entry name" value="ADENYLOSUCCINATE LYASE"/>
    <property type="match status" value="1"/>
</dbReference>
<proteinExistence type="predicted"/>
<keyword evidence="3" id="KW-0658">Purine biosynthesis</keyword>
<dbReference type="SUPFAM" id="SSF48557">
    <property type="entry name" value="L-aspartase-like"/>
    <property type="match status" value="1"/>
</dbReference>
<dbReference type="GO" id="GO:0006188">
    <property type="term" value="P:IMP biosynthetic process"/>
    <property type="evidence" value="ECO:0007669"/>
    <property type="project" value="InterPro"/>
</dbReference>
<evidence type="ECO:0000256" key="3">
    <source>
        <dbReference type="ARBA" id="ARBA00022755"/>
    </source>
</evidence>
<dbReference type="InterPro" id="IPR022761">
    <property type="entry name" value="Fumarate_lyase_N"/>
</dbReference>
<evidence type="ECO:0000313" key="7">
    <source>
        <dbReference type="Proteomes" id="UP000244803"/>
    </source>
</evidence>
<dbReference type="EMBL" id="CP056066">
    <property type="protein sequence ID" value="UVC54221.1"/>
    <property type="molecule type" value="Genomic_DNA"/>
</dbReference>
<dbReference type="Gene3D" id="1.10.275.10">
    <property type="entry name" value="Fumarase/aspartase (N-terminal domain)"/>
    <property type="match status" value="1"/>
</dbReference>
<evidence type="ECO:0000256" key="2">
    <source>
        <dbReference type="ARBA" id="ARBA00004734"/>
    </source>
</evidence>